<feature type="compositionally biased region" description="Pro residues" evidence="14">
    <location>
        <begin position="23"/>
        <end position="39"/>
    </location>
</feature>
<dbReference type="PANTHER" id="PTHR13451">
    <property type="entry name" value="CLASS II CROSSOVER JUNCTION ENDONUCLEASE MUS81"/>
    <property type="match status" value="1"/>
</dbReference>
<dbReference type="InterPro" id="IPR033309">
    <property type="entry name" value="Mus81"/>
</dbReference>
<evidence type="ECO:0000256" key="12">
    <source>
        <dbReference type="ARBA" id="ARBA00023242"/>
    </source>
</evidence>
<dbReference type="InterPro" id="IPR047416">
    <property type="entry name" value="XPF_nuclease_Mus81"/>
</dbReference>
<evidence type="ECO:0000256" key="11">
    <source>
        <dbReference type="ARBA" id="ARBA00023204"/>
    </source>
</evidence>
<keyword evidence="12 13" id="KW-0539">Nucleus</keyword>
<keyword evidence="10 13" id="KW-0233">DNA recombination</keyword>
<evidence type="ECO:0000256" key="13">
    <source>
        <dbReference type="RuleBase" id="RU369042"/>
    </source>
</evidence>
<keyword evidence="8 13" id="KW-0378">Hydrolase</keyword>
<dbReference type="GO" id="GO:0006308">
    <property type="term" value="P:DNA catabolic process"/>
    <property type="evidence" value="ECO:0007669"/>
    <property type="project" value="UniProtKB-UniRule"/>
</dbReference>
<feature type="compositionally biased region" description="Low complexity" evidence="14">
    <location>
        <begin position="169"/>
        <end position="180"/>
    </location>
</feature>
<feature type="domain" description="ERCC4" evidence="15">
    <location>
        <begin position="303"/>
        <end position="415"/>
    </location>
</feature>
<comment type="similarity">
    <text evidence="3 13">Belongs to the XPF family.</text>
</comment>
<dbReference type="EC" id="3.1.22.-" evidence="13"/>
<evidence type="ECO:0000256" key="14">
    <source>
        <dbReference type="SAM" id="MobiDB-lite"/>
    </source>
</evidence>
<evidence type="ECO:0000256" key="2">
    <source>
        <dbReference type="ARBA" id="ARBA00004123"/>
    </source>
</evidence>
<feature type="region of interest" description="Disordered" evidence="14">
    <location>
        <begin position="169"/>
        <end position="211"/>
    </location>
</feature>
<keyword evidence="4 13" id="KW-0540">Nuclease</keyword>
<evidence type="ECO:0000313" key="17">
    <source>
        <dbReference type="Proteomes" id="UP000218209"/>
    </source>
</evidence>
<feature type="compositionally biased region" description="Basic and acidic residues" evidence="14">
    <location>
        <begin position="133"/>
        <end position="144"/>
    </location>
</feature>
<dbReference type="SUPFAM" id="SSF52980">
    <property type="entry name" value="Restriction endonuclease-like"/>
    <property type="match status" value="1"/>
</dbReference>
<dbReference type="Gene3D" id="3.40.50.10130">
    <property type="match status" value="1"/>
</dbReference>
<feature type="compositionally biased region" description="Gly residues" evidence="14">
    <location>
        <begin position="95"/>
        <end position="108"/>
    </location>
</feature>
<dbReference type="GO" id="GO:0000727">
    <property type="term" value="P:double-strand break repair via break-induced replication"/>
    <property type="evidence" value="ECO:0007669"/>
    <property type="project" value="UniProtKB-UniRule"/>
</dbReference>
<comment type="function">
    <text evidence="13">Interacts with EME1 to form a DNA structure-specific endonuclease with substrate preference for branched DNA structures with a 5'-end at the branch nick. Typical substrates include 3'-flap structures, D-loops, replication forks and nicked Holliday junctions. May be required in mitosis for the processing of stalled or collapsed replication fork intermediates. May be required in meiosis for the repair of meiosis-specific double strand breaks subsequent to single-end invasion (SEI).</text>
</comment>
<dbReference type="SMART" id="SM00891">
    <property type="entry name" value="ERCC4"/>
    <property type="match status" value="1"/>
</dbReference>
<dbReference type="GO" id="GO:0005634">
    <property type="term" value="C:nucleus"/>
    <property type="evidence" value="ECO:0007669"/>
    <property type="project" value="UniProtKB-SubCell"/>
</dbReference>
<evidence type="ECO:0000256" key="3">
    <source>
        <dbReference type="ARBA" id="ARBA00010015"/>
    </source>
</evidence>
<feature type="region of interest" description="Disordered" evidence="14">
    <location>
        <begin position="91"/>
        <end position="152"/>
    </location>
</feature>
<evidence type="ECO:0000256" key="7">
    <source>
        <dbReference type="ARBA" id="ARBA00022763"/>
    </source>
</evidence>
<dbReference type="Gene3D" id="1.10.150.670">
    <property type="entry name" value="Crossover junction endonuclease EME1, DNA-binding domain"/>
    <property type="match status" value="1"/>
</dbReference>
<evidence type="ECO:0000256" key="8">
    <source>
        <dbReference type="ARBA" id="ARBA00022801"/>
    </source>
</evidence>
<reference evidence="16 17" key="1">
    <citation type="submission" date="2017-03" db="EMBL/GenBank/DDBJ databases">
        <title>WGS assembly of Porphyra umbilicalis.</title>
        <authorList>
            <person name="Brawley S.H."/>
            <person name="Blouin N.A."/>
            <person name="Ficko-Blean E."/>
            <person name="Wheeler G.L."/>
            <person name="Lohr M."/>
            <person name="Goodson H.V."/>
            <person name="Jenkins J.W."/>
            <person name="Blaby-Haas C.E."/>
            <person name="Helliwell K.E."/>
            <person name="Chan C."/>
            <person name="Marriage T."/>
            <person name="Bhattacharya D."/>
            <person name="Klein A.S."/>
            <person name="Badis Y."/>
            <person name="Brodie J."/>
            <person name="Cao Y."/>
            <person name="Collen J."/>
            <person name="Dittami S.M."/>
            <person name="Gachon C.M."/>
            <person name="Green B.R."/>
            <person name="Karpowicz S."/>
            <person name="Kim J.W."/>
            <person name="Kudahl U."/>
            <person name="Lin S."/>
            <person name="Michel G."/>
            <person name="Mittag M."/>
            <person name="Olson B.J."/>
            <person name="Pangilinan J."/>
            <person name="Peng Y."/>
            <person name="Qiu H."/>
            <person name="Shu S."/>
            <person name="Singer J.T."/>
            <person name="Smith A.G."/>
            <person name="Sprecher B.N."/>
            <person name="Wagner V."/>
            <person name="Wang W."/>
            <person name="Wang Z.-Y."/>
            <person name="Yan J."/>
            <person name="Yarish C."/>
            <person name="Zoeuner-Riek S."/>
            <person name="Zhuang Y."/>
            <person name="Zou Y."/>
            <person name="Lindquist E.A."/>
            <person name="Grimwood J."/>
            <person name="Barry K."/>
            <person name="Rokhsar D.S."/>
            <person name="Schmutz J."/>
            <person name="Stiller J.W."/>
            <person name="Grossman A.R."/>
            <person name="Prochnik S.E."/>
        </authorList>
    </citation>
    <scope>NUCLEOTIDE SEQUENCE [LARGE SCALE GENOMIC DNA]</scope>
    <source>
        <strain evidence="16">4086291</strain>
    </source>
</reference>
<name>A0A1X6NQ16_PORUM</name>
<comment type="subunit">
    <text evidence="13">Interacts with EME1.</text>
</comment>
<dbReference type="GO" id="GO:0048257">
    <property type="term" value="F:3'-flap endonuclease activity"/>
    <property type="evidence" value="ECO:0007669"/>
    <property type="project" value="TreeGrafter"/>
</dbReference>
<dbReference type="EMBL" id="KV919235">
    <property type="protein sequence ID" value="OSX70596.1"/>
    <property type="molecule type" value="Genomic_DNA"/>
</dbReference>
<dbReference type="Pfam" id="PF02732">
    <property type="entry name" value="ERCC4"/>
    <property type="match status" value="1"/>
</dbReference>
<accession>A0A1X6NQ16</accession>
<dbReference type="OrthoDB" id="5963188at2759"/>
<dbReference type="InterPro" id="IPR011335">
    <property type="entry name" value="Restrct_endonuc-II-like"/>
</dbReference>
<keyword evidence="11 13" id="KW-0234">DNA repair</keyword>
<evidence type="ECO:0000313" key="16">
    <source>
        <dbReference type="EMBL" id="OSX70596.1"/>
    </source>
</evidence>
<keyword evidence="7 13" id="KW-0227">DNA damage</keyword>
<evidence type="ECO:0000256" key="5">
    <source>
        <dbReference type="ARBA" id="ARBA00022723"/>
    </source>
</evidence>
<dbReference type="CDD" id="cd20074">
    <property type="entry name" value="XPF_nuclease_Mus81"/>
    <property type="match status" value="1"/>
</dbReference>
<protein>
    <recommendedName>
        <fullName evidence="13">Crossover junction endonuclease MUS81</fullName>
        <ecNumber evidence="13">3.1.22.-</ecNumber>
    </recommendedName>
</protein>
<organism evidence="16 17">
    <name type="scientific">Porphyra umbilicalis</name>
    <name type="common">Purple laver</name>
    <name type="synonym">Red alga</name>
    <dbReference type="NCBI Taxonomy" id="2786"/>
    <lineage>
        <taxon>Eukaryota</taxon>
        <taxon>Rhodophyta</taxon>
        <taxon>Bangiophyceae</taxon>
        <taxon>Bangiales</taxon>
        <taxon>Bangiaceae</taxon>
        <taxon>Porphyra</taxon>
    </lineage>
</organism>
<keyword evidence="17" id="KW-1185">Reference proteome</keyword>
<comment type="subcellular location">
    <subcellularLocation>
        <location evidence="2 13">Nucleus</location>
    </subcellularLocation>
</comment>
<dbReference type="GO" id="GO:0003677">
    <property type="term" value="F:DNA binding"/>
    <property type="evidence" value="ECO:0007669"/>
    <property type="project" value="UniProtKB-UniRule"/>
</dbReference>
<sequence>MPSPPTGGSGERVGCRSSRPAPDSSPAPSSPSRGPPPPASVAEHVALLRWLLGCGIPAPVAAEAVEAELFGPSVDPDGRSLEERVMDRALAANAGNGGPAGDDGGFGGMARRRGGASDGQEVAGGRGGQVLRHPQDVPGHRDEFATSPAATDHANVAADGRVVVVHGGAHPSAAAGPASVEDARAPETAMPAESDGVHSPGRAVSDSADNDDGDSVVFVDESTHATASDTGIASGTDVGRSVRVSRVGTHQQTAEDLLRASFLRVTAGSAPLRVGGMALARQPIALPYPPCPESTSQTASEVYLVVDDRETAGSSTSRAALLSRLRVNPGLAGRVITRRLPTGDATLVARVTRTGQAAFAGAPPTGTEVMLDQLVERKTADDLVASLRDGRLREQAYWMAASCRTSLTFVIEGSWHAVTRGDAAMRGDIGAFLARLTVEENIFVKETDNMAGTVEYYSALVRHRARWLGTADGLEGWLTRHRSSDGAVPGAEGVLTYSLWEENIRAMRGVATLQQLWSLQMSVLPGVGPVRIDVIMAAGYKTPAALAAAYGRLSEEDGRSLLAKLPPLPGGHHITNKVSEYVHGLFTAEQYGPRQ</sequence>
<dbReference type="GO" id="GO:0000712">
    <property type="term" value="P:resolution of meiotic recombination intermediates"/>
    <property type="evidence" value="ECO:0007669"/>
    <property type="project" value="TreeGrafter"/>
</dbReference>
<evidence type="ECO:0000256" key="6">
    <source>
        <dbReference type="ARBA" id="ARBA00022759"/>
    </source>
</evidence>
<feature type="region of interest" description="Disordered" evidence="14">
    <location>
        <begin position="1"/>
        <end position="40"/>
    </location>
</feature>
<dbReference type="AlphaFoldDB" id="A0A1X6NQ16"/>
<proteinExistence type="inferred from homology"/>
<gene>
    <name evidence="16" type="ORF">BU14_0715s0010</name>
</gene>
<evidence type="ECO:0000259" key="15">
    <source>
        <dbReference type="SMART" id="SM00891"/>
    </source>
</evidence>
<evidence type="ECO:0000256" key="10">
    <source>
        <dbReference type="ARBA" id="ARBA00023172"/>
    </source>
</evidence>
<dbReference type="GO" id="GO:0048476">
    <property type="term" value="C:Holliday junction resolvase complex"/>
    <property type="evidence" value="ECO:0007669"/>
    <property type="project" value="UniProtKB-UniRule"/>
</dbReference>
<dbReference type="InterPro" id="IPR042530">
    <property type="entry name" value="EME1/EME2_C"/>
</dbReference>
<dbReference type="PANTHER" id="PTHR13451:SF0">
    <property type="entry name" value="CROSSOVER JUNCTION ENDONUCLEASE MUS81"/>
    <property type="match status" value="1"/>
</dbReference>
<keyword evidence="5 13" id="KW-0479">Metal-binding</keyword>
<dbReference type="Proteomes" id="UP000218209">
    <property type="component" value="Unassembled WGS sequence"/>
</dbReference>
<comment type="cofactor">
    <cofactor evidence="1 13">
        <name>Mg(2+)</name>
        <dbReference type="ChEBI" id="CHEBI:18420"/>
    </cofactor>
</comment>
<keyword evidence="9 13" id="KW-0460">Magnesium</keyword>
<evidence type="ECO:0000256" key="4">
    <source>
        <dbReference type="ARBA" id="ARBA00022722"/>
    </source>
</evidence>
<dbReference type="GO" id="GO:0008821">
    <property type="term" value="F:crossover junction DNA endonuclease activity"/>
    <property type="evidence" value="ECO:0007669"/>
    <property type="project" value="UniProtKB-UniRule"/>
</dbReference>
<evidence type="ECO:0000256" key="1">
    <source>
        <dbReference type="ARBA" id="ARBA00001946"/>
    </source>
</evidence>
<dbReference type="GO" id="GO:0031573">
    <property type="term" value="P:mitotic intra-S DNA damage checkpoint signaling"/>
    <property type="evidence" value="ECO:0007669"/>
    <property type="project" value="TreeGrafter"/>
</dbReference>
<dbReference type="InterPro" id="IPR006166">
    <property type="entry name" value="ERCC4_domain"/>
</dbReference>
<keyword evidence="6 13" id="KW-0255">Endonuclease</keyword>
<dbReference type="GO" id="GO:0046872">
    <property type="term" value="F:metal ion binding"/>
    <property type="evidence" value="ECO:0007669"/>
    <property type="project" value="UniProtKB-UniRule"/>
</dbReference>
<evidence type="ECO:0000256" key="9">
    <source>
        <dbReference type="ARBA" id="ARBA00022842"/>
    </source>
</evidence>